<dbReference type="Proteomes" id="UP000256542">
    <property type="component" value="Unassembled WGS sequence"/>
</dbReference>
<dbReference type="Gene3D" id="3.30.160.100">
    <property type="entry name" value="Ribosome hibernation promotion factor-like"/>
    <property type="match status" value="1"/>
</dbReference>
<evidence type="ECO:0000313" key="6">
    <source>
        <dbReference type="EMBL" id="REG86744.1"/>
    </source>
</evidence>
<dbReference type="GO" id="GO:0022627">
    <property type="term" value="C:cytosolic small ribosomal subunit"/>
    <property type="evidence" value="ECO:0007669"/>
    <property type="project" value="TreeGrafter"/>
</dbReference>
<evidence type="ECO:0000256" key="3">
    <source>
        <dbReference type="ARBA" id="ARBA00038695"/>
    </source>
</evidence>
<dbReference type="GO" id="GO:0045900">
    <property type="term" value="P:negative regulation of translational elongation"/>
    <property type="evidence" value="ECO:0007669"/>
    <property type="project" value="TreeGrafter"/>
</dbReference>
<dbReference type="OrthoDB" id="9795980at2"/>
<dbReference type="EMBL" id="QUNG01000001">
    <property type="protein sequence ID" value="REG86744.1"/>
    <property type="molecule type" value="Genomic_DNA"/>
</dbReference>
<accession>A0A3E0DW60</accession>
<dbReference type="GO" id="GO:0043024">
    <property type="term" value="F:ribosomal small subunit binding"/>
    <property type="evidence" value="ECO:0007669"/>
    <property type="project" value="TreeGrafter"/>
</dbReference>
<dbReference type="AlphaFoldDB" id="A0A3E0DW60"/>
<gene>
    <name evidence="6" type="ORF">DFP81_101312</name>
</gene>
<dbReference type="InterPro" id="IPR050574">
    <property type="entry name" value="HPF/YfiA_ribosome-assoc"/>
</dbReference>
<keyword evidence="7" id="KW-1185">Reference proteome</keyword>
<dbReference type="Pfam" id="PF02482">
    <property type="entry name" value="Ribosomal_S30AE"/>
    <property type="match status" value="1"/>
</dbReference>
<name>A0A3E0DW60_9GAMM</name>
<comment type="caution">
    <text evidence="6">The sequence shown here is derived from an EMBL/GenBank/DDBJ whole genome shotgun (WGS) entry which is preliminary data.</text>
</comment>
<dbReference type="RefSeq" id="WP_115895990.1">
    <property type="nucleotide sequence ID" value="NZ_QUNG01000001.1"/>
</dbReference>
<dbReference type="InterPro" id="IPR003489">
    <property type="entry name" value="RHF/RaiA"/>
</dbReference>
<comment type="similarity">
    <text evidence="2">Belongs to the HPF/YfiA ribosome-associated protein family. Short HPF subfamily.</text>
</comment>
<dbReference type="SUPFAM" id="SSF69754">
    <property type="entry name" value="Ribosome binding protein Y (YfiA homologue)"/>
    <property type="match status" value="1"/>
</dbReference>
<dbReference type="PANTHER" id="PTHR33231:SF1">
    <property type="entry name" value="30S RIBOSOMAL PROTEIN"/>
    <property type="match status" value="1"/>
</dbReference>
<reference evidence="6 7" key="1">
    <citation type="submission" date="2018-08" db="EMBL/GenBank/DDBJ databases">
        <title>Genomic Encyclopedia of Type Strains, Phase III (KMG-III): the genomes of soil and plant-associated and newly described type strains.</title>
        <authorList>
            <person name="Whitman W."/>
        </authorList>
    </citation>
    <scope>NUCLEOTIDE SEQUENCE [LARGE SCALE GENOMIC DNA]</scope>
    <source>
        <strain evidence="6 7">CECT 7375</strain>
    </source>
</reference>
<dbReference type="NCBIfam" id="TIGR00741">
    <property type="entry name" value="yfiA"/>
    <property type="match status" value="1"/>
</dbReference>
<evidence type="ECO:0000256" key="2">
    <source>
        <dbReference type="ARBA" id="ARBA00038434"/>
    </source>
</evidence>
<proteinExistence type="inferred from homology"/>
<sequence>MHTINITGHHLDITPAIKDHITEKFSKVSKLTDQITTINIILLKDSKNQKAEATLHLPGKEIFAAASSQDRLFHAIDAMVDKLTRQVEKHKTKQNTVSHKAAVVS</sequence>
<dbReference type="InterPro" id="IPR036567">
    <property type="entry name" value="RHF-like"/>
</dbReference>
<keyword evidence="1" id="KW-0810">Translation regulation</keyword>
<protein>
    <recommendedName>
        <fullName evidence="4">Ribosome hibernation promoting factor</fullName>
    </recommendedName>
    <alternativeName>
        <fullName evidence="5">Hibernation factor HPF</fullName>
    </alternativeName>
</protein>
<dbReference type="PANTHER" id="PTHR33231">
    <property type="entry name" value="30S RIBOSOMAL PROTEIN"/>
    <property type="match status" value="1"/>
</dbReference>
<organism evidence="6 7">
    <name type="scientific">Marinomonas pollencensis</name>
    <dbReference type="NCBI Taxonomy" id="491954"/>
    <lineage>
        <taxon>Bacteria</taxon>
        <taxon>Pseudomonadati</taxon>
        <taxon>Pseudomonadota</taxon>
        <taxon>Gammaproteobacteria</taxon>
        <taxon>Oceanospirillales</taxon>
        <taxon>Oceanospirillaceae</taxon>
        <taxon>Marinomonas</taxon>
    </lineage>
</organism>
<evidence type="ECO:0000256" key="4">
    <source>
        <dbReference type="ARBA" id="ARBA00041148"/>
    </source>
</evidence>
<evidence type="ECO:0000256" key="1">
    <source>
        <dbReference type="ARBA" id="ARBA00022845"/>
    </source>
</evidence>
<evidence type="ECO:0000313" key="7">
    <source>
        <dbReference type="Proteomes" id="UP000256542"/>
    </source>
</evidence>
<dbReference type="CDD" id="cd00552">
    <property type="entry name" value="RaiA"/>
    <property type="match status" value="1"/>
</dbReference>
<evidence type="ECO:0000256" key="5">
    <source>
        <dbReference type="ARBA" id="ARBA00041319"/>
    </source>
</evidence>
<comment type="subunit">
    <text evidence="3">Associates exclusively with 100S ribosomes, which are dimers of 70S ribosomes.</text>
</comment>